<name>A0A397ULH7_9GLOM</name>
<keyword evidence="2" id="KW-1185">Reference proteome</keyword>
<organism evidence="1 2">
    <name type="scientific">Gigaspora rosea</name>
    <dbReference type="NCBI Taxonomy" id="44941"/>
    <lineage>
        <taxon>Eukaryota</taxon>
        <taxon>Fungi</taxon>
        <taxon>Fungi incertae sedis</taxon>
        <taxon>Mucoromycota</taxon>
        <taxon>Glomeromycotina</taxon>
        <taxon>Glomeromycetes</taxon>
        <taxon>Diversisporales</taxon>
        <taxon>Gigasporaceae</taxon>
        <taxon>Gigaspora</taxon>
    </lineage>
</organism>
<dbReference type="EMBL" id="QKWP01001186">
    <property type="protein sequence ID" value="RIB10994.1"/>
    <property type="molecule type" value="Genomic_DNA"/>
</dbReference>
<dbReference type="AlphaFoldDB" id="A0A397ULH7"/>
<sequence>MFRFRFNTEPEPEPKLDLSLVQFSNPANMNDYNEPDNYDKPDKMDDLLNSYEVDSYNIDSASTLFILASLVTDLDSILINSSTTNETVNRAISQTYSETFS</sequence>
<protein>
    <submittedName>
        <fullName evidence="1">Uncharacterized protein</fullName>
    </submittedName>
</protein>
<evidence type="ECO:0000313" key="2">
    <source>
        <dbReference type="Proteomes" id="UP000266673"/>
    </source>
</evidence>
<proteinExistence type="predicted"/>
<accession>A0A397ULH7</accession>
<evidence type="ECO:0000313" key="1">
    <source>
        <dbReference type="EMBL" id="RIB10994.1"/>
    </source>
</evidence>
<gene>
    <name evidence="1" type="ORF">C2G38_2204633</name>
</gene>
<comment type="caution">
    <text evidence="1">The sequence shown here is derived from an EMBL/GenBank/DDBJ whole genome shotgun (WGS) entry which is preliminary data.</text>
</comment>
<dbReference type="Proteomes" id="UP000266673">
    <property type="component" value="Unassembled WGS sequence"/>
</dbReference>
<reference evidence="1 2" key="1">
    <citation type="submission" date="2018-06" db="EMBL/GenBank/DDBJ databases">
        <title>Comparative genomics reveals the genomic features of Rhizophagus irregularis, R. cerebriforme, R. diaphanum and Gigaspora rosea, and their symbiotic lifestyle signature.</title>
        <authorList>
            <person name="Morin E."/>
            <person name="San Clemente H."/>
            <person name="Chen E.C.H."/>
            <person name="De La Providencia I."/>
            <person name="Hainaut M."/>
            <person name="Kuo A."/>
            <person name="Kohler A."/>
            <person name="Murat C."/>
            <person name="Tang N."/>
            <person name="Roy S."/>
            <person name="Loubradou J."/>
            <person name="Henrissat B."/>
            <person name="Grigoriev I.V."/>
            <person name="Corradi N."/>
            <person name="Roux C."/>
            <person name="Martin F.M."/>
        </authorList>
    </citation>
    <scope>NUCLEOTIDE SEQUENCE [LARGE SCALE GENOMIC DNA]</scope>
    <source>
        <strain evidence="1 2">DAOM 194757</strain>
    </source>
</reference>
<dbReference type="OrthoDB" id="10523585at2759"/>